<dbReference type="Proteomes" id="UP001154329">
    <property type="component" value="Chromosome 2"/>
</dbReference>
<evidence type="ECO:0000313" key="2">
    <source>
        <dbReference type="Proteomes" id="UP001154329"/>
    </source>
</evidence>
<dbReference type="AlphaFoldDB" id="A0A9P0NIV7"/>
<reference evidence="1" key="1">
    <citation type="submission" date="2022-02" db="EMBL/GenBank/DDBJ databases">
        <authorList>
            <person name="King R."/>
        </authorList>
    </citation>
    <scope>NUCLEOTIDE SEQUENCE</scope>
</reference>
<proteinExistence type="predicted"/>
<gene>
    <name evidence="1" type="ORF">APHIGO_LOCUS5109</name>
</gene>
<keyword evidence="2" id="KW-1185">Reference proteome</keyword>
<name>A0A9P0NIV7_APHGO</name>
<reference evidence="1" key="2">
    <citation type="submission" date="2022-10" db="EMBL/GenBank/DDBJ databases">
        <authorList>
            <consortium name="ENA_rothamsted_submissions"/>
            <consortium name="culmorum"/>
            <person name="King R."/>
        </authorList>
    </citation>
    <scope>NUCLEOTIDE SEQUENCE</scope>
</reference>
<accession>A0A9P0NIV7</accession>
<organism evidence="1 2">
    <name type="scientific">Aphis gossypii</name>
    <name type="common">Cotton aphid</name>
    <dbReference type="NCBI Taxonomy" id="80765"/>
    <lineage>
        <taxon>Eukaryota</taxon>
        <taxon>Metazoa</taxon>
        <taxon>Ecdysozoa</taxon>
        <taxon>Arthropoda</taxon>
        <taxon>Hexapoda</taxon>
        <taxon>Insecta</taxon>
        <taxon>Pterygota</taxon>
        <taxon>Neoptera</taxon>
        <taxon>Paraneoptera</taxon>
        <taxon>Hemiptera</taxon>
        <taxon>Sternorrhyncha</taxon>
        <taxon>Aphidomorpha</taxon>
        <taxon>Aphidoidea</taxon>
        <taxon>Aphididae</taxon>
        <taxon>Aphidini</taxon>
        <taxon>Aphis</taxon>
        <taxon>Aphis</taxon>
    </lineage>
</organism>
<dbReference type="EMBL" id="OU899035">
    <property type="protein sequence ID" value="CAH1723289.1"/>
    <property type="molecule type" value="Genomic_DNA"/>
</dbReference>
<protein>
    <submittedName>
        <fullName evidence="1">Uncharacterized protein</fullName>
    </submittedName>
</protein>
<sequence length="130" mass="14377">MDNVEIAVPVMCPDEEPILTPAPSAELMTEAISFVETVTNAPVETITHDIEIPEMEKVEVAPLVVCPVEKQTLSPSEESDKETTIIDTDKTVPLRKNKKSILVGSAETSPQCLQDHLRLWLQCNVIEPTR</sequence>
<evidence type="ECO:0000313" key="1">
    <source>
        <dbReference type="EMBL" id="CAH1723289.1"/>
    </source>
</evidence>